<comment type="caution">
    <text evidence="5">The sequence shown here is derived from an EMBL/GenBank/DDBJ whole genome shotgun (WGS) entry which is preliminary data.</text>
</comment>
<dbReference type="GO" id="GO:0003678">
    <property type="term" value="F:DNA helicase activity"/>
    <property type="evidence" value="ECO:0007669"/>
    <property type="project" value="TreeGrafter"/>
</dbReference>
<dbReference type="AlphaFoldDB" id="X1TJS1"/>
<dbReference type="GO" id="GO:0006281">
    <property type="term" value="P:DNA repair"/>
    <property type="evidence" value="ECO:0007669"/>
    <property type="project" value="InterPro"/>
</dbReference>
<keyword evidence="2" id="KW-0547">Nucleotide-binding</keyword>
<accession>X1TJS1</accession>
<dbReference type="PANTHER" id="PTHR47964">
    <property type="entry name" value="ATP-DEPENDENT DNA HELICASE HOMOLOG RECG, CHLOROPLASTIC"/>
    <property type="match status" value="1"/>
</dbReference>
<dbReference type="EMBL" id="BARW01033045">
    <property type="protein sequence ID" value="GAJ05563.1"/>
    <property type="molecule type" value="Genomic_DNA"/>
</dbReference>
<dbReference type="InterPro" id="IPR027417">
    <property type="entry name" value="P-loop_NTPase"/>
</dbReference>
<dbReference type="PROSITE" id="PS51192">
    <property type="entry name" value="HELICASE_ATP_BIND_1"/>
    <property type="match status" value="1"/>
</dbReference>
<feature type="non-terminal residue" evidence="5">
    <location>
        <position position="1"/>
    </location>
</feature>
<evidence type="ECO:0000313" key="5">
    <source>
        <dbReference type="EMBL" id="GAJ05563.1"/>
    </source>
</evidence>
<evidence type="ECO:0000256" key="1">
    <source>
        <dbReference type="ARBA" id="ARBA00022801"/>
    </source>
</evidence>
<protein>
    <recommendedName>
        <fullName evidence="6">Helicase C-terminal domain-containing protein</fullName>
    </recommendedName>
</protein>
<gene>
    <name evidence="5" type="ORF">S12H4_52145</name>
</gene>
<sequence length="239" mass="26841">EAVHYKKLGLVIVDEQHRFGVRQRRSLLAKGDHPDLLLMTATPIPRTLALSAFGDLELSEIRTLPRGRKSVITHLARQGNEAKVYQRVRQEVAKGGQAYFVYPLIEESQALDLKDAERMYDTLKRKVFPDLHLELIHSRIPEEEKIRIMAEFVAGQVDILVATSILEVGVDVAGASCIVIEHAERFGLSNLHQLRGRVGRGQRQSYAFLVYSTNLTDTGIARLKAIMNSNDGFVIAEQD</sequence>
<dbReference type="PROSITE" id="PS51194">
    <property type="entry name" value="HELICASE_CTER"/>
    <property type="match status" value="1"/>
</dbReference>
<feature type="non-terminal residue" evidence="5">
    <location>
        <position position="239"/>
    </location>
</feature>
<dbReference type="SUPFAM" id="SSF52540">
    <property type="entry name" value="P-loop containing nucleoside triphosphate hydrolases"/>
    <property type="match status" value="1"/>
</dbReference>
<dbReference type="InterPro" id="IPR047112">
    <property type="entry name" value="RecG/Mfd"/>
</dbReference>
<evidence type="ECO:0000259" key="3">
    <source>
        <dbReference type="PROSITE" id="PS51192"/>
    </source>
</evidence>
<evidence type="ECO:0000259" key="4">
    <source>
        <dbReference type="PROSITE" id="PS51194"/>
    </source>
</evidence>
<name>X1TJS1_9ZZZZ</name>
<reference evidence="5" key="1">
    <citation type="journal article" date="2014" name="Front. Microbiol.">
        <title>High frequency of phylogenetically diverse reductive dehalogenase-homologous genes in deep subseafloor sedimentary metagenomes.</title>
        <authorList>
            <person name="Kawai M."/>
            <person name="Futagami T."/>
            <person name="Toyoda A."/>
            <person name="Takaki Y."/>
            <person name="Nishi S."/>
            <person name="Hori S."/>
            <person name="Arai W."/>
            <person name="Tsubouchi T."/>
            <person name="Morono Y."/>
            <person name="Uchiyama I."/>
            <person name="Ito T."/>
            <person name="Fujiyama A."/>
            <person name="Inagaki F."/>
            <person name="Takami H."/>
        </authorList>
    </citation>
    <scope>NUCLEOTIDE SEQUENCE</scope>
    <source>
        <strain evidence="5">Expedition CK06-06</strain>
    </source>
</reference>
<dbReference type="Pfam" id="PF00271">
    <property type="entry name" value="Helicase_C"/>
    <property type="match status" value="1"/>
</dbReference>
<keyword evidence="2" id="KW-0347">Helicase</keyword>
<feature type="domain" description="Helicase ATP-binding" evidence="3">
    <location>
        <begin position="1"/>
        <end position="61"/>
    </location>
</feature>
<evidence type="ECO:0000256" key="2">
    <source>
        <dbReference type="ARBA" id="ARBA00022806"/>
    </source>
</evidence>
<feature type="domain" description="Helicase C-terminal" evidence="4">
    <location>
        <begin position="80"/>
        <end position="239"/>
    </location>
</feature>
<keyword evidence="2" id="KW-0067">ATP-binding</keyword>
<dbReference type="InterPro" id="IPR001650">
    <property type="entry name" value="Helicase_C-like"/>
</dbReference>
<dbReference type="Gene3D" id="3.40.50.300">
    <property type="entry name" value="P-loop containing nucleotide triphosphate hydrolases"/>
    <property type="match status" value="2"/>
</dbReference>
<dbReference type="SMART" id="SM00490">
    <property type="entry name" value="HELICc"/>
    <property type="match status" value="1"/>
</dbReference>
<evidence type="ECO:0008006" key="6">
    <source>
        <dbReference type="Google" id="ProtNLM"/>
    </source>
</evidence>
<dbReference type="PANTHER" id="PTHR47964:SF1">
    <property type="entry name" value="ATP-DEPENDENT DNA HELICASE HOMOLOG RECG, CHLOROPLASTIC"/>
    <property type="match status" value="1"/>
</dbReference>
<dbReference type="InterPro" id="IPR014001">
    <property type="entry name" value="Helicase_ATP-bd"/>
</dbReference>
<keyword evidence="1" id="KW-0378">Hydrolase</keyword>
<organism evidence="5">
    <name type="scientific">marine sediment metagenome</name>
    <dbReference type="NCBI Taxonomy" id="412755"/>
    <lineage>
        <taxon>unclassified sequences</taxon>
        <taxon>metagenomes</taxon>
        <taxon>ecological metagenomes</taxon>
    </lineage>
</organism>
<proteinExistence type="predicted"/>
<dbReference type="GO" id="GO:0016787">
    <property type="term" value="F:hydrolase activity"/>
    <property type="evidence" value="ECO:0007669"/>
    <property type="project" value="UniProtKB-KW"/>
</dbReference>